<dbReference type="EMBL" id="CADCTG010000214">
    <property type="protein sequence ID" value="CAA9265459.1"/>
    <property type="molecule type" value="Genomic_DNA"/>
</dbReference>
<dbReference type="Pfam" id="PF01266">
    <property type="entry name" value="DAO"/>
    <property type="match status" value="1"/>
</dbReference>
<dbReference type="EC" id="1.1.5.3" evidence="6"/>
<name>A0A6J4J1N8_9PROT</name>
<proteinExistence type="inferred from homology"/>
<reference evidence="8" key="1">
    <citation type="submission" date="2020-02" db="EMBL/GenBank/DDBJ databases">
        <authorList>
            <person name="Meier V. D."/>
        </authorList>
    </citation>
    <scope>NUCLEOTIDE SEQUENCE</scope>
    <source>
        <strain evidence="8">AVDCRST_MAG08</strain>
    </source>
</reference>
<comment type="catalytic activity">
    <reaction evidence="6">
        <text>a quinone + sn-glycerol 3-phosphate = dihydroxyacetone phosphate + a quinol</text>
        <dbReference type="Rhea" id="RHEA:18977"/>
        <dbReference type="ChEBI" id="CHEBI:24646"/>
        <dbReference type="ChEBI" id="CHEBI:57597"/>
        <dbReference type="ChEBI" id="CHEBI:57642"/>
        <dbReference type="ChEBI" id="CHEBI:132124"/>
        <dbReference type="EC" id="1.1.5.3"/>
    </reaction>
</comment>
<keyword evidence="3 6" id="KW-0285">Flavoprotein</keyword>
<dbReference type="PRINTS" id="PR01001">
    <property type="entry name" value="FADG3PDH"/>
</dbReference>
<keyword evidence="4" id="KW-0274">FAD</keyword>
<dbReference type="InterPro" id="IPR036188">
    <property type="entry name" value="FAD/NAD-bd_sf"/>
</dbReference>
<dbReference type="InterPro" id="IPR006076">
    <property type="entry name" value="FAD-dep_OxRdtase"/>
</dbReference>
<protein>
    <recommendedName>
        <fullName evidence="6">Glycerol-3-phosphate dehydrogenase</fullName>
        <ecNumber evidence="6">1.1.5.3</ecNumber>
    </recommendedName>
</protein>
<dbReference type="GO" id="GO:0004368">
    <property type="term" value="F:glycerol-3-phosphate dehydrogenase (quinone) activity"/>
    <property type="evidence" value="ECO:0007669"/>
    <property type="project" value="UniProtKB-EC"/>
</dbReference>
<evidence type="ECO:0000259" key="7">
    <source>
        <dbReference type="Pfam" id="PF01266"/>
    </source>
</evidence>
<dbReference type="InterPro" id="IPR000447">
    <property type="entry name" value="G3P_DH_FAD-dep"/>
</dbReference>
<evidence type="ECO:0000256" key="5">
    <source>
        <dbReference type="ARBA" id="ARBA00023002"/>
    </source>
</evidence>
<dbReference type="AlphaFoldDB" id="A0A6J4J1N8"/>
<evidence type="ECO:0000256" key="4">
    <source>
        <dbReference type="ARBA" id="ARBA00022827"/>
    </source>
</evidence>
<dbReference type="PROSITE" id="PS00977">
    <property type="entry name" value="FAD_G3PDH_1"/>
    <property type="match status" value="1"/>
</dbReference>
<dbReference type="Gene3D" id="3.30.9.10">
    <property type="entry name" value="D-Amino Acid Oxidase, subunit A, domain 2"/>
    <property type="match status" value="1"/>
</dbReference>
<evidence type="ECO:0000256" key="2">
    <source>
        <dbReference type="ARBA" id="ARBA00007330"/>
    </source>
</evidence>
<organism evidence="8">
    <name type="scientific">uncultured Acetobacteraceae bacterium</name>
    <dbReference type="NCBI Taxonomy" id="169975"/>
    <lineage>
        <taxon>Bacteria</taxon>
        <taxon>Pseudomonadati</taxon>
        <taxon>Pseudomonadota</taxon>
        <taxon>Alphaproteobacteria</taxon>
        <taxon>Acetobacterales</taxon>
        <taxon>Acetobacteraceae</taxon>
        <taxon>environmental samples</taxon>
    </lineage>
</organism>
<dbReference type="PANTHER" id="PTHR11985">
    <property type="entry name" value="GLYCEROL-3-PHOSPHATE DEHYDROGENASE"/>
    <property type="match status" value="1"/>
</dbReference>
<comment type="cofactor">
    <cofactor evidence="1 6">
        <name>FAD</name>
        <dbReference type="ChEBI" id="CHEBI:57692"/>
    </cofactor>
</comment>
<dbReference type="GO" id="GO:0009331">
    <property type="term" value="C:glycerol-3-phosphate dehydrogenase (FAD) complex"/>
    <property type="evidence" value="ECO:0007669"/>
    <property type="project" value="UniProtKB-UniRule"/>
</dbReference>
<sequence>MPPELFDILVVGGGVNGCGIARDAARRGFSVLLAERGDLGGATSSASSKLIHGGLRYLEHRAFRLVREALAERELLLRIAPHIIRPMRFVLPHGPEMRPR</sequence>
<keyword evidence="5 6" id="KW-0560">Oxidoreductase</keyword>
<evidence type="ECO:0000256" key="6">
    <source>
        <dbReference type="RuleBase" id="RU361217"/>
    </source>
</evidence>
<dbReference type="SUPFAM" id="SSF51905">
    <property type="entry name" value="FAD/NAD(P)-binding domain"/>
    <property type="match status" value="1"/>
</dbReference>
<gene>
    <name evidence="8" type="ORF">AVDCRST_MAG08-2972</name>
</gene>
<accession>A0A6J4J1N8</accession>
<dbReference type="GO" id="GO:0046168">
    <property type="term" value="P:glycerol-3-phosphate catabolic process"/>
    <property type="evidence" value="ECO:0007669"/>
    <property type="project" value="TreeGrafter"/>
</dbReference>
<evidence type="ECO:0000256" key="3">
    <source>
        <dbReference type="ARBA" id="ARBA00022630"/>
    </source>
</evidence>
<dbReference type="Gene3D" id="3.50.50.60">
    <property type="entry name" value="FAD/NAD(P)-binding domain"/>
    <property type="match status" value="1"/>
</dbReference>
<evidence type="ECO:0000256" key="1">
    <source>
        <dbReference type="ARBA" id="ARBA00001974"/>
    </source>
</evidence>
<evidence type="ECO:0000313" key="8">
    <source>
        <dbReference type="EMBL" id="CAA9265459.1"/>
    </source>
</evidence>
<feature type="domain" description="FAD dependent oxidoreductase" evidence="7">
    <location>
        <begin position="7"/>
        <end position="94"/>
    </location>
</feature>
<dbReference type="PANTHER" id="PTHR11985:SF15">
    <property type="entry name" value="GLYCEROL-3-PHOSPHATE DEHYDROGENASE, MITOCHONDRIAL"/>
    <property type="match status" value="1"/>
</dbReference>
<comment type="similarity">
    <text evidence="2 6">Belongs to the FAD-dependent glycerol-3-phosphate dehydrogenase family.</text>
</comment>